<dbReference type="Gene3D" id="3.30.2320.10">
    <property type="entry name" value="hypothetical protein PF0899 domain"/>
    <property type="match status" value="1"/>
</dbReference>
<dbReference type="Pfam" id="PF04454">
    <property type="entry name" value="Linocin_M18"/>
    <property type="match status" value="1"/>
</dbReference>
<dbReference type="GO" id="GO:0140737">
    <property type="term" value="C:encapsulin nanocompartment"/>
    <property type="evidence" value="ECO:0007669"/>
    <property type="project" value="UniProtKB-SubCell"/>
</dbReference>
<comment type="caution">
    <text evidence="4">The sequence shown here is derived from an EMBL/GenBank/DDBJ whole genome shotgun (WGS) entry which is preliminary data.</text>
</comment>
<proteinExistence type="inferred from homology"/>
<accession>A0A7C5U2E5</accession>
<evidence type="ECO:0000256" key="2">
    <source>
        <dbReference type="ARBA" id="ARBA00033743"/>
    </source>
</evidence>
<dbReference type="Gene3D" id="3.30.2400.30">
    <property type="match status" value="1"/>
</dbReference>
<comment type="subcellular location">
    <subcellularLocation>
        <location evidence="1">Encapsulin nanocompartment</location>
    </subcellularLocation>
</comment>
<name>A0A7C5U2E5_9BACT</name>
<dbReference type="NCBIfam" id="NF041155">
    <property type="entry name" value="encap_f1"/>
    <property type="match status" value="1"/>
</dbReference>
<evidence type="ECO:0000313" key="4">
    <source>
        <dbReference type="EMBL" id="HHR33657.1"/>
    </source>
</evidence>
<evidence type="ECO:0000256" key="1">
    <source>
        <dbReference type="ARBA" id="ARBA00033738"/>
    </source>
</evidence>
<evidence type="ECO:0000256" key="3">
    <source>
        <dbReference type="ARBA" id="ARBA00033787"/>
    </source>
</evidence>
<dbReference type="EMBL" id="DRXW01000115">
    <property type="protein sequence ID" value="HHR33657.1"/>
    <property type="molecule type" value="Genomic_DNA"/>
</dbReference>
<comment type="similarity">
    <text evidence="2">Belongs to the encapsulin family. Family 1 subfamily.</text>
</comment>
<dbReference type="AlphaFoldDB" id="A0A7C5U2E5"/>
<sequence>MEFLKRATAPLTSKAWKEIDERAKEILKANLYARRIVDVHGPLGWQFSALPLGEVDVKSDETEKVQWGIRKILPVIELRTPFKLNIWGLDNLERGSQNPDLTALEDAAKQCAKFEDDLVLFGCQDYGIKGLIDVARERNVGASKEPSKFISSVQKAIEVLKEDGISAPYNLLISNDIWKELIANSYFYQLNNTLSALLEGGKVIPTPRIDEAIVIAQGNHFKLFIGQDFSIGYEGNNETEVKLFITETLTFYIANPLGLVGLKF</sequence>
<protein>
    <submittedName>
        <fullName evidence="4">Maritimacin</fullName>
    </submittedName>
</protein>
<dbReference type="InterPro" id="IPR007544">
    <property type="entry name" value="ENCAP"/>
</dbReference>
<dbReference type="PANTHER" id="PTHR37165:SF1">
    <property type="entry name" value="TYPE 1 ENCAPSULIN SHELL PROTEIN"/>
    <property type="match status" value="1"/>
</dbReference>
<dbReference type="InterPro" id="IPR051429">
    <property type="entry name" value="Encapsulin_nc"/>
</dbReference>
<organism evidence="4">
    <name type="scientific">Fervidobacterium nodosum</name>
    <dbReference type="NCBI Taxonomy" id="2424"/>
    <lineage>
        <taxon>Bacteria</taxon>
        <taxon>Thermotogati</taxon>
        <taxon>Thermotogota</taxon>
        <taxon>Thermotogae</taxon>
        <taxon>Thermotogales</taxon>
        <taxon>Fervidobacteriaceae</taxon>
        <taxon>Fervidobacterium</taxon>
    </lineage>
</organism>
<dbReference type="PANTHER" id="PTHR37165">
    <property type="entry name" value="PEPTIDASE U56 FAMILY"/>
    <property type="match status" value="1"/>
</dbReference>
<gene>
    <name evidence="4" type="ORF">ENM46_01760</name>
</gene>
<dbReference type="PIRSF" id="PIRSF019254">
    <property type="entry name" value="CFP29"/>
    <property type="match status" value="1"/>
</dbReference>
<reference evidence="4" key="1">
    <citation type="journal article" date="2020" name="mSystems">
        <title>Genome- and Community-Level Interaction Insights into Carbon Utilization and Element Cycling Functions of Hydrothermarchaeota in Hydrothermal Sediment.</title>
        <authorList>
            <person name="Zhou Z."/>
            <person name="Liu Y."/>
            <person name="Xu W."/>
            <person name="Pan J."/>
            <person name="Luo Z.H."/>
            <person name="Li M."/>
        </authorList>
    </citation>
    <scope>NUCLEOTIDE SEQUENCE [LARGE SCALE GENOMIC DNA]</scope>
    <source>
        <strain evidence="4">SpSt-1088</strain>
    </source>
</reference>
<keyword evidence="3" id="KW-1284">Encapsulin nanocompartment</keyword>